<feature type="non-terminal residue" evidence="1">
    <location>
        <position position="155"/>
    </location>
</feature>
<name>X1JAU6_9ZZZZ</name>
<reference evidence="1" key="1">
    <citation type="journal article" date="2014" name="Front. Microbiol.">
        <title>High frequency of phylogenetically diverse reductive dehalogenase-homologous genes in deep subseafloor sedimentary metagenomes.</title>
        <authorList>
            <person name="Kawai M."/>
            <person name="Futagami T."/>
            <person name="Toyoda A."/>
            <person name="Takaki Y."/>
            <person name="Nishi S."/>
            <person name="Hori S."/>
            <person name="Arai W."/>
            <person name="Tsubouchi T."/>
            <person name="Morono Y."/>
            <person name="Uchiyama I."/>
            <person name="Ito T."/>
            <person name="Fujiyama A."/>
            <person name="Inagaki F."/>
            <person name="Takami H."/>
        </authorList>
    </citation>
    <scope>NUCLEOTIDE SEQUENCE</scope>
    <source>
        <strain evidence="1">Expedition CK06-06</strain>
    </source>
</reference>
<sequence>MAKTASGEIERIDAHVHGRPFSNPALYRGSGAAYVKRMRKEGIHGVVLLAPGEACIKARRKFGDFVIPVPMYRLRTLGRTDLRKDMAHWLDRGCKGIKFIAPLHPYSDERYWPLYQEVADRGAVAVFHTGYLGFSGTEPEIPPIEMANMRAAHID</sequence>
<evidence type="ECO:0000313" key="1">
    <source>
        <dbReference type="EMBL" id="GAH66893.1"/>
    </source>
</evidence>
<dbReference type="EMBL" id="BARU01032075">
    <property type="protein sequence ID" value="GAH66893.1"/>
    <property type="molecule type" value="Genomic_DNA"/>
</dbReference>
<dbReference type="InterPro" id="IPR032466">
    <property type="entry name" value="Metal_Hydrolase"/>
</dbReference>
<dbReference type="Gene3D" id="3.20.20.140">
    <property type="entry name" value="Metal-dependent hydrolases"/>
    <property type="match status" value="1"/>
</dbReference>
<comment type="caution">
    <text evidence="1">The sequence shown here is derived from an EMBL/GenBank/DDBJ whole genome shotgun (WGS) entry which is preliminary data.</text>
</comment>
<gene>
    <name evidence="1" type="ORF">S03H2_50629</name>
</gene>
<accession>X1JAU6</accession>
<organism evidence="1">
    <name type="scientific">marine sediment metagenome</name>
    <dbReference type="NCBI Taxonomy" id="412755"/>
    <lineage>
        <taxon>unclassified sequences</taxon>
        <taxon>metagenomes</taxon>
        <taxon>ecological metagenomes</taxon>
    </lineage>
</organism>
<protein>
    <recommendedName>
        <fullName evidence="2">Amidohydrolase-related domain-containing protein</fullName>
    </recommendedName>
</protein>
<evidence type="ECO:0008006" key="2">
    <source>
        <dbReference type="Google" id="ProtNLM"/>
    </source>
</evidence>
<dbReference type="SUPFAM" id="SSF51556">
    <property type="entry name" value="Metallo-dependent hydrolases"/>
    <property type="match status" value="1"/>
</dbReference>
<proteinExistence type="predicted"/>
<dbReference type="AlphaFoldDB" id="X1JAU6"/>